<dbReference type="GeneID" id="85451284"/>
<protein>
    <submittedName>
        <fullName evidence="2">Uncharacterized protein</fullName>
    </submittedName>
</protein>
<comment type="caution">
    <text evidence="2">The sequence shown here is derived from an EMBL/GenBank/DDBJ whole genome shotgun (WGS) entry which is preliminary data.</text>
</comment>
<name>A0AAJ0ERA7_9PEZI</name>
<feature type="region of interest" description="Disordered" evidence="1">
    <location>
        <begin position="1"/>
        <end position="160"/>
    </location>
</feature>
<dbReference type="EMBL" id="JAHMHR010000050">
    <property type="protein sequence ID" value="KAK1671138.1"/>
    <property type="molecule type" value="Genomic_DNA"/>
</dbReference>
<accession>A0AAJ0ERA7</accession>
<organism evidence="2 3">
    <name type="scientific">Colletotrichum godetiae</name>
    <dbReference type="NCBI Taxonomy" id="1209918"/>
    <lineage>
        <taxon>Eukaryota</taxon>
        <taxon>Fungi</taxon>
        <taxon>Dikarya</taxon>
        <taxon>Ascomycota</taxon>
        <taxon>Pezizomycotina</taxon>
        <taxon>Sordariomycetes</taxon>
        <taxon>Hypocreomycetidae</taxon>
        <taxon>Glomerellales</taxon>
        <taxon>Glomerellaceae</taxon>
        <taxon>Colletotrichum</taxon>
        <taxon>Colletotrichum acutatum species complex</taxon>
    </lineage>
</organism>
<evidence type="ECO:0000313" key="2">
    <source>
        <dbReference type="EMBL" id="KAK1671138.1"/>
    </source>
</evidence>
<feature type="compositionally biased region" description="Polar residues" evidence="1">
    <location>
        <begin position="46"/>
        <end position="55"/>
    </location>
</feature>
<gene>
    <name evidence="2" type="ORF">BDP55DRAFT_319925</name>
</gene>
<evidence type="ECO:0000256" key="1">
    <source>
        <dbReference type="SAM" id="MobiDB-lite"/>
    </source>
</evidence>
<dbReference type="Proteomes" id="UP001224890">
    <property type="component" value="Unassembled WGS sequence"/>
</dbReference>
<evidence type="ECO:0000313" key="3">
    <source>
        <dbReference type="Proteomes" id="UP001224890"/>
    </source>
</evidence>
<dbReference type="RefSeq" id="XP_060425141.1">
    <property type="nucleotide sequence ID" value="XM_060566758.1"/>
</dbReference>
<sequence>MCSGNVFPSQRNERRVLIEDSSEIELPEQAFRRSSAPSPESIVDVNGSTPRSLPSQHDEAGRAAHSRPGTPPTPEASRSDSLATKTPPTVGPLESYLACPQSHERRALWLPPDDDEDRERDTKSSSCGSVVLGKRRVPGVYEQAERSTSPFGTTQGADDAKAEQPLTHYLSSVHPHEVLAYQIWKLASKDKERDPRLELGVPGPSENAVPASNHSLFLEASRKEDDIPAESAVLSPAVIIPQGPIEVGYERRGSDSAISDLETEELHQLV</sequence>
<feature type="compositionally biased region" description="Polar residues" evidence="1">
    <location>
        <begin position="1"/>
        <end position="10"/>
    </location>
</feature>
<dbReference type="AlphaFoldDB" id="A0AAJ0ERA7"/>
<keyword evidence="3" id="KW-1185">Reference proteome</keyword>
<reference evidence="2" key="1">
    <citation type="submission" date="2021-06" db="EMBL/GenBank/DDBJ databases">
        <title>Comparative genomics, transcriptomics and evolutionary studies reveal genomic signatures of adaptation to plant cell wall in hemibiotrophic fungi.</title>
        <authorList>
            <consortium name="DOE Joint Genome Institute"/>
            <person name="Baroncelli R."/>
            <person name="Diaz J.F."/>
            <person name="Benocci T."/>
            <person name="Peng M."/>
            <person name="Battaglia E."/>
            <person name="Haridas S."/>
            <person name="Andreopoulos W."/>
            <person name="Labutti K."/>
            <person name="Pangilinan J."/>
            <person name="Floch G.L."/>
            <person name="Makela M.R."/>
            <person name="Henrissat B."/>
            <person name="Grigoriev I.V."/>
            <person name="Crouch J.A."/>
            <person name="De Vries R.P."/>
            <person name="Sukno S.A."/>
            <person name="Thon M.R."/>
        </authorList>
    </citation>
    <scope>NUCLEOTIDE SEQUENCE</scope>
    <source>
        <strain evidence="2">CBS 193.32</strain>
    </source>
</reference>
<proteinExistence type="predicted"/>
<feature type="compositionally biased region" description="Polar residues" evidence="1">
    <location>
        <begin position="146"/>
        <end position="156"/>
    </location>
</feature>
<feature type="region of interest" description="Disordered" evidence="1">
    <location>
        <begin position="251"/>
        <end position="270"/>
    </location>
</feature>